<dbReference type="RefSeq" id="XP_022110460.1">
    <property type="nucleotide sequence ID" value="XM_022254768.1"/>
</dbReference>
<dbReference type="SUPFAM" id="SSF56529">
    <property type="entry name" value="FAH"/>
    <property type="match status" value="1"/>
</dbReference>
<reference evidence="5" key="1">
    <citation type="submission" date="2025-08" db="UniProtKB">
        <authorList>
            <consortium name="RefSeq"/>
        </authorList>
    </citation>
    <scope>IDENTIFICATION</scope>
</reference>
<proteinExistence type="inferred from homology"/>
<dbReference type="Proteomes" id="UP000694845">
    <property type="component" value="Unplaced"/>
</dbReference>
<comment type="similarity">
    <text evidence="1">Belongs to the FAH family.</text>
</comment>
<dbReference type="OrthoDB" id="411064at2759"/>
<dbReference type="PANTHER" id="PTHR42796">
    <property type="entry name" value="FUMARYLACETOACETATE HYDROLASE DOMAIN-CONTAINING PROTEIN 2A-RELATED"/>
    <property type="match status" value="1"/>
</dbReference>
<name>A0A8B8A0F1_ACAPL</name>
<sequence length="335" mass="37210">MNRLPKCIIFALHLSAKRIEKFGAISTLLRAQTSCQNKRYFTTSKQYSMRLVQFQYAGRAGVGVELGQGGDIVDLCAGDPNIPSNMKNFVKEGQIMLDAAKQVVLSGKHVLKRTEVNLRAPINDCDKVLCVGMNYREHCIEQKVPIPTEPIFFSKFASSIVASGDDIIYPDVTDELDWEVELVIVIGKNGKNIKESNAMDHVIGYTVAHDVSARDWQLKKNGRQWLLGKTMDTFCPLGPAIVTKDEISDPHNLGIRCRVNGDIRQDSNTNELVFNTMQLIAFISRLLTLQAGDLILTGTPSGVGVFRKPKPIYLQRGDVVECEIDEIGTISNKIV</sequence>
<dbReference type="InterPro" id="IPR051121">
    <property type="entry name" value="FAH"/>
</dbReference>
<dbReference type="OMA" id="CNKIVAP"/>
<dbReference type="GO" id="GO:0050163">
    <property type="term" value="F:oxaloacetate tautomerase activity"/>
    <property type="evidence" value="ECO:0007669"/>
    <property type="project" value="UniProtKB-ARBA"/>
</dbReference>
<dbReference type="PANTHER" id="PTHR42796:SF4">
    <property type="entry name" value="FUMARYLACETOACETATE HYDROLASE DOMAIN-CONTAINING PROTEIN 2A"/>
    <property type="match status" value="1"/>
</dbReference>
<gene>
    <name evidence="5" type="primary">LOC110990012</name>
</gene>
<feature type="domain" description="Fumarylacetoacetase-like C-terminal" evidence="3">
    <location>
        <begin position="127"/>
        <end position="335"/>
    </location>
</feature>
<evidence type="ECO:0000259" key="3">
    <source>
        <dbReference type="Pfam" id="PF01557"/>
    </source>
</evidence>
<accession>A0A8B8A0F1</accession>
<dbReference type="Pfam" id="PF01557">
    <property type="entry name" value="FAA_hydrolase"/>
    <property type="match status" value="1"/>
</dbReference>
<evidence type="ECO:0000313" key="5">
    <source>
        <dbReference type="RefSeq" id="XP_022110460.1"/>
    </source>
</evidence>
<dbReference type="FunFam" id="3.90.850.10:FF:000002">
    <property type="entry name" value="2-hydroxyhepta-2,4-diene-1,7-dioate isomerase"/>
    <property type="match status" value="1"/>
</dbReference>
<evidence type="ECO:0000256" key="1">
    <source>
        <dbReference type="ARBA" id="ARBA00010211"/>
    </source>
</evidence>
<keyword evidence="4" id="KW-1185">Reference proteome</keyword>
<dbReference type="InterPro" id="IPR036663">
    <property type="entry name" value="Fumarylacetoacetase_C_sf"/>
</dbReference>
<dbReference type="GO" id="GO:0006107">
    <property type="term" value="P:oxaloacetate metabolic process"/>
    <property type="evidence" value="ECO:0007669"/>
    <property type="project" value="UniProtKB-ARBA"/>
</dbReference>
<dbReference type="GeneID" id="110990012"/>
<protein>
    <submittedName>
        <fullName evidence="5">Fumarylacetoacetate hydrolase domain-containing protein 2-like</fullName>
    </submittedName>
</protein>
<organism evidence="4 5">
    <name type="scientific">Acanthaster planci</name>
    <name type="common">Crown-of-thorns starfish</name>
    <dbReference type="NCBI Taxonomy" id="133434"/>
    <lineage>
        <taxon>Eukaryota</taxon>
        <taxon>Metazoa</taxon>
        <taxon>Echinodermata</taxon>
        <taxon>Eleutherozoa</taxon>
        <taxon>Asterozoa</taxon>
        <taxon>Asteroidea</taxon>
        <taxon>Valvatacea</taxon>
        <taxon>Valvatida</taxon>
        <taxon>Acanthasteridae</taxon>
        <taxon>Acanthaster</taxon>
    </lineage>
</organism>
<dbReference type="InterPro" id="IPR011234">
    <property type="entry name" value="Fumarylacetoacetase-like_C"/>
</dbReference>
<evidence type="ECO:0000256" key="2">
    <source>
        <dbReference type="ARBA" id="ARBA00022723"/>
    </source>
</evidence>
<dbReference type="AlphaFoldDB" id="A0A8B8A0F1"/>
<dbReference type="KEGG" id="aplc:110990012"/>
<dbReference type="Gene3D" id="3.90.850.10">
    <property type="entry name" value="Fumarylacetoacetase-like, C-terminal domain"/>
    <property type="match status" value="1"/>
</dbReference>
<keyword evidence="2" id="KW-0479">Metal-binding</keyword>
<dbReference type="GO" id="GO:0046872">
    <property type="term" value="F:metal ion binding"/>
    <property type="evidence" value="ECO:0007669"/>
    <property type="project" value="UniProtKB-KW"/>
</dbReference>
<evidence type="ECO:0000313" key="4">
    <source>
        <dbReference type="Proteomes" id="UP000694845"/>
    </source>
</evidence>